<comment type="subcellular location">
    <subcellularLocation>
        <location evidence="1">Cell membrane</location>
        <topology evidence="1">Multi-pass membrane protein</topology>
    </subcellularLocation>
</comment>
<feature type="transmembrane region" description="Helical" evidence="6">
    <location>
        <begin position="106"/>
        <end position="128"/>
    </location>
</feature>
<keyword evidence="2" id="KW-1003">Cell membrane</keyword>
<dbReference type="InterPro" id="IPR050833">
    <property type="entry name" value="Poly_Biosynth_Transport"/>
</dbReference>
<evidence type="ECO:0000256" key="6">
    <source>
        <dbReference type="SAM" id="Phobius"/>
    </source>
</evidence>
<feature type="transmembrane region" description="Helical" evidence="6">
    <location>
        <begin position="140"/>
        <end position="157"/>
    </location>
</feature>
<keyword evidence="3 6" id="KW-0812">Transmembrane</keyword>
<evidence type="ECO:0000256" key="2">
    <source>
        <dbReference type="ARBA" id="ARBA00022475"/>
    </source>
</evidence>
<name>A0AAU8H3N7_9BACT</name>
<feature type="transmembrane region" description="Helical" evidence="6">
    <location>
        <begin position="24"/>
        <end position="45"/>
    </location>
</feature>
<evidence type="ECO:0000256" key="4">
    <source>
        <dbReference type="ARBA" id="ARBA00022989"/>
    </source>
</evidence>
<protein>
    <submittedName>
        <fullName evidence="7">Flippase</fullName>
    </submittedName>
</protein>
<dbReference type="CDD" id="cd13128">
    <property type="entry name" value="MATE_Wzx_like"/>
    <property type="match status" value="1"/>
</dbReference>
<dbReference type="PANTHER" id="PTHR30250:SF11">
    <property type="entry name" value="O-ANTIGEN TRANSPORTER-RELATED"/>
    <property type="match status" value="1"/>
</dbReference>
<dbReference type="EMBL" id="CP144374">
    <property type="protein sequence ID" value="XCH49049.1"/>
    <property type="molecule type" value="Genomic_DNA"/>
</dbReference>
<keyword evidence="5 6" id="KW-0472">Membrane</keyword>
<keyword evidence="4 6" id="KW-1133">Transmembrane helix</keyword>
<evidence type="ECO:0000256" key="3">
    <source>
        <dbReference type="ARBA" id="ARBA00022692"/>
    </source>
</evidence>
<dbReference type="RefSeq" id="WP_353686686.1">
    <property type="nucleotide sequence ID" value="NZ_CP144374.1"/>
</dbReference>
<feature type="transmembrane region" description="Helical" evidence="6">
    <location>
        <begin position="241"/>
        <end position="261"/>
    </location>
</feature>
<dbReference type="GO" id="GO:0005886">
    <property type="term" value="C:plasma membrane"/>
    <property type="evidence" value="ECO:0007669"/>
    <property type="project" value="UniProtKB-SubCell"/>
</dbReference>
<dbReference type="InterPro" id="IPR002797">
    <property type="entry name" value="Polysacc_synth"/>
</dbReference>
<accession>A0AAU8H3N7</accession>
<feature type="transmembrane region" description="Helical" evidence="6">
    <location>
        <begin position="57"/>
        <end position="79"/>
    </location>
</feature>
<feature type="transmembrane region" description="Helical" evidence="6">
    <location>
        <begin position="281"/>
        <end position="304"/>
    </location>
</feature>
<dbReference type="Pfam" id="PF01943">
    <property type="entry name" value="Polysacc_synt"/>
    <property type="match status" value="1"/>
</dbReference>
<feature type="transmembrane region" description="Helical" evidence="6">
    <location>
        <begin position="413"/>
        <end position="434"/>
    </location>
</feature>
<proteinExistence type="predicted"/>
<dbReference type="AlphaFoldDB" id="A0AAU8H3N7"/>
<evidence type="ECO:0000256" key="1">
    <source>
        <dbReference type="ARBA" id="ARBA00004651"/>
    </source>
</evidence>
<dbReference type="PANTHER" id="PTHR30250">
    <property type="entry name" value="PST FAMILY PREDICTED COLANIC ACID TRANSPORTER"/>
    <property type="match status" value="1"/>
</dbReference>
<feature type="transmembrane region" description="Helical" evidence="6">
    <location>
        <begin position="177"/>
        <end position="194"/>
    </location>
</feature>
<dbReference type="KEGG" id="tob:V4D31_02550"/>
<organism evidence="7">
    <name type="scientific">Thermodesulfovibrio obliviosus</name>
    <dbReference type="NCBI Taxonomy" id="3118332"/>
    <lineage>
        <taxon>Bacteria</taxon>
        <taxon>Pseudomonadati</taxon>
        <taxon>Nitrospirota</taxon>
        <taxon>Thermodesulfovibrionia</taxon>
        <taxon>Thermodesulfovibrionales</taxon>
        <taxon>Thermodesulfovibrionaceae</taxon>
        <taxon>Thermodesulfovibrio</taxon>
    </lineage>
</organism>
<feature type="transmembrane region" description="Helical" evidence="6">
    <location>
        <begin position="390"/>
        <end position="407"/>
    </location>
</feature>
<evidence type="ECO:0000256" key="5">
    <source>
        <dbReference type="ARBA" id="ARBA00023136"/>
    </source>
</evidence>
<evidence type="ECO:0000313" key="7">
    <source>
        <dbReference type="EMBL" id="XCH49049.1"/>
    </source>
</evidence>
<reference evidence="7" key="1">
    <citation type="submission" date="2024-01" db="EMBL/GenBank/DDBJ databases">
        <title>The first autotrophic representatives of the genus Thermodesulfovibrio.</title>
        <authorList>
            <person name="Maltseva A.I."/>
            <person name="Elcheninov A.G."/>
            <person name="Kublanov I.V."/>
            <person name="Lebedinsky A.V."/>
            <person name="Frolov E.N."/>
        </authorList>
    </citation>
    <scope>NUCLEOTIDE SEQUENCE</scope>
    <source>
        <strain evidence="7">3462-1</strain>
    </source>
</reference>
<gene>
    <name evidence="7" type="ORF">V4D31_02550</name>
</gene>
<sequence length="450" mass="50056">MIAMMGAISRLLNLSSRDSHLSEILKGGGISFLMSIITIAFGYLFTLIVSRAYGAEAMGILSLCVTFIGVATLIGQLGFETSLVRFVAQYNSNGQRSLIKEVYAKVLKIVIPLSILVSVLIFINADIISQKVFNKPHLETYFRIAALAIVPMVLLNINKQALRGLKRIGEFGLLDGVINYFFALMFLILFSLLLERKTIYPVVAYIVGIIFATVLSSALWFRQIEIRSPSVAINEIKYRKLLSVSISMFFIASMHMIMQWIDTIMLGIFRTEAEVGIYNVALRLANLTAISLFAINSIVAPKFAELYAIKDMEGLKQTIQHSTRLIFWFSAPVLLAFILLPGFFLGFFGDEFKRGAMALIILSIGQFVNSISGSVGYFMNMTGRERACQNILTIATLINILLNYLLIPVFGMIGASIATMISIVFWNLASVVYIKYDTGILTLYIPKLLL</sequence>
<feature type="transmembrane region" description="Helical" evidence="6">
    <location>
        <begin position="325"/>
        <end position="349"/>
    </location>
</feature>
<feature type="transmembrane region" description="Helical" evidence="6">
    <location>
        <begin position="355"/>
        <end position="378"/>
    </location>
</feature>
<feature type="transmembrane region" description="Helical" evidence="6">
    <location>
        <begin position="200"/>
        <end position="221"/>
    </location>
</feature>